<feature type="domain" description="DUF397" evidence="1">
    <location>
        <begin position="26"/>
        <end position="76"/>
    </location>
</feature>
<keyword evidence="3" id="KW-1185">Reference proteome</keyword>
<reference evidence="3" key="1">
    <citation type="journal article" date="2019" name="Int. J. Syst. Evol. Microbiol.">
        <title>The Global Catalogue of Microorganisms (GCM) 10K type strain sequencing project: providing services to taxonomists for standard genome sequencing and annotation.</title>
        <authorList>
            <consortium name="The Broad Institute Genomics Platform"/>
            <consortium name="The Broad Institute Genome Sequencing Center for Infectious Disease"/>
            <person name="Wu L."/>
            <person name="Ma J."/>
        </authorList>
    </citation>
    <scope>NUCLEOTIDE SEQUENCE [LARGE SCALE GENOMIC DNA]</scope>
    <source>
        <strain evidence="3">JCM 15313</strain>
    </source>
</reference>
<dbReference type="EMBL" id="BAAAPC010000029">
    <property type="protein sequence ID" value="GAA2014864.1"/>
    <property type="molecule type" value="Genomic_DNA"/>
</dbReference>
<name>A0ABP5F6W8_9ACTN</name>
<accession>A0ABP5F6W8</accession>
<dbReference type="Proteomes" id="UP001501585">
    <property type="component" value="Unassembled WGS sequence"/>
</dbReference>
<feature type="domain" description="DUF397" evidence="1">
    <location>
        <begin position="4"/>
        <end position="24"/>
    </location>
</feature>
<dbReference type="Pfam" id="PF04149">
    <property type="entry name" value="DUF397"/>
    <property type="match status" value="2"/>
</dbReference>
<evidence type="ECO:0000313" key="2">
    <source>
        <dbReference type="EMBL" id="GAA2014864.1"/>
    </source>
</evidence>
<dbReference type="InterPro" id="IPR007278">
    <property type="entry name" value="DUF397"/>
</dbReference>
<dbReference type="RefSeq" id="WP_344102185.1">
    <property type="nucleotide sequence ID" value="NZ_BAAAPC010000029.1"/>
</dbReference>
<sequence length="83" mass="9071">MPLEFRKSSYSTGQDNCVEVAQIPPTFRTSSYSTSQNNCVAVADLLTGAAIRDSKHPELGHLAIGTAEWVAFTRCIRMETHVG</sequence>
<evidence type="ECO:0000259" key="1">
    <source>
        <dbReference type="Pfam" id="PF04149"/>
    </source>
</evidence>
<evidence type="ECO:0000313" key="3">
    <source>
        <dbReference type="Proteomes" id="UP001501585"/>
    </source>
</evidence>
<gene>
    <name evidence="2" type="ORF">GCM10009799_48870</name>
</gene>
<proteinExistence type="predicted"/>
<organism evidence="2 3">
    <name type="scientific">Nocardiopsis rhodophaea</name>
    <dbReference type="NCBI Taxonomy" id="280238"/>
    <lineage>
        <taxon>Bacteria</taxon>
        <taxon>Bacillati</taxon>
        <taxon>Actinomycetota</taxon>
        <taxon>Actinomycetes</taxon>
        <taxon>Streptosporangiales</taxon>
        <taxon>Nocardiopsidaceae</taxon>
        <taxon>Nocardiopsis</taxon>
    </lineage>
</organism>
<protein>
    <recommendedName>
        <fullName evidence="1">DUF397 domain-containing protein</fullName>
    </recommendedName>
</protein>
<comment type="caution">
    <text evidence="2">The sequence shown here is derived from an EMBL/GenBank/DDBJ whole genome shotgun (WGS) entry which is preliminary data.</text>
</comment>